<dbReference type="PANTHER" id="PTHR33452:SF1">
    <property type="entry name" value="INNER MEMBRANE PROTEIN YPHA-RELATED"/>
    <property type="match status" value="1"/>
</dbReference>
<evidence type="ECO:0000256" key="7">
    <source>
        <dbReference type="SAM" id="Phobius"/>
    </source>
</evidence>
<dbReference type="OrthoDB" id="5382961at2"/>
<dbReference type="PANTHER" id="PTHR33452">
    <property type="entry name" value="OXIDOREDUCTASE CATD-RELATED"/>
    <property type="match status" value="1"/>
</dbReference>
<evidence type="ECO:0000256" key="1">
    <source>
        <dbReference type="ARBA" id="ARBA00004651"/>
    </source>
</evidence>
<evidence type="ECO:0000256" key="2">
    <source>
        <dbReference type="ARBA" id="ARBA00006679"/>
    </source>
</evidence>
<keyword evidence="4 7" id="KW-0812">Transmembrane</keyword>
<accession>A0A1N7FSF6</accession>
<protein>
    <submittedName>
        <fullName evidence="8">Putative oxidoreductase</fullName>
    </submittedName>
</protein>
<feature type="transmembrane region" description="Helical" evidence="7">
    <location>
        <begin position="39"/>
        <end position="58"/>
    </location>
</feature>
<comment type="similarity">
    <text evidence="2">Belongs to the DoxX family.</text>
</comment>
<dbReference type="InterPro" id="IPR051907">
    <property type="entry name" value="DoxX-like_oxidoreductase"/>
</dbReference>
<evidence type="ECO:0000313" key="9">
    <source>
        <dbReference type="Proteomes" id="UP000186019"/>
    </source>
</evidence>
<keyword evidence="5 7" id="KW-1133">Transmembrane helix</keyword>
<keyword evidence="9" id="KW-1185">Reference proteome</keyword>
<evidence type="ECO:0000256" key="6">
    <source>
        <dbReference type="ARBA" id="ARBA00023136"/>
    </source>
</evidence>
<keyword evidence="6 7" id="KW-0472">Membrane</keyword>
<evidence type="ECO:0000256" key="5">
    <source>
        <dbReference type="ARBA" id="ARBA00022989"/>
    </source>
</evidence>
<comment type="subcellular location">
    <subcellularLocation>
        <location evidence="1">Cell membrane</location>
        <topology evidence="1">Multi-pass membrane protein</topology>
    </subcellularLocation>
</comment>
<dbReference type="STRING" id="573024.SAMN05216208_0813"/>
<dbReference type="Proteomes" id="UP000186019">
    <property type="component" value="Unassembled WGS sequence"/>
</dbReference>
<evidence type="ECO:0000256" key="3">
    <source>
        <dbReference type="ARBA" id="ARBA00022475"/>
    </source>
</evidence>
<feature type="transmembrane region" description="Helical" evidence="7">
    <location>
        <begin position="106"/>
        <end position="127"/>
    </location>
</feature>
<sequence>MTHPTNLAYGATVTRISLGSVLLAHGFLKLLVFTVPGTVAYFGSLGLPAIAAYLTIFAELAGGTAIILGLYTRLAALLSIPLLLGAVWAHVGNGWVFNAEGGGWEFPLLLVALAVAVAIQGGGAFALRRLPVIDGFVPEALKA</sequence>
<keyword evidence="3" id="KW-1003">Cell membrane</keyword>
<gene>
    <name evidence="8" type="ORF">SAMN05421666_1323</name>
</gene>
<dbReference type="InterPro" id="IPR032808">
    <property type="entry name" value="DoxX"/>
</dbReference>
<dbReference type="AlphaFoldDB" id="A0A1N7FSF6"/>
<evidence type="ECO:0000256" key="4">
    <source>
        <dbReference type="ARBA" id="ARBA00022692"/>
    </source>
</evidence>
<feature type="transmembrane region" description="Helical" evidence="7">
    <location>
        <begin position="70"/>
        <end position="91"/>
    </location>
</feature>
<dbReference type="Pfam" id="PF07681">
    <property type="entry name" value="DoxX"/>
    <property type="match status" value="1"/>
</dbReference>
<proteinExistence type="inferred from homology"/>
<dbReference type="EMBL" id="FTNV01000001">
    <property type="protein sequence ID" value="SIS03207.1"/>
    <property type="molecule type" value="Genomic_DNA"/>
</dbReference>
<name>A0A1N7FSF6_9RHOB</name>
<dbReference type="RefSeq" id="WP_076532033.1">
    <property type="nucleotide sequence ID" value="NZ_FOAC01000001.1"/>
</dbReference>
<reference evidence="8 9" key="1">
    <citation type="submission" date="2017-01" db="EMBL/GenBank/DDBJ databases">
        <authorList>
            <person name="Mah S.A."/>
            <person name="Swanson W.J."/>
            <person name="Moy G.W."/>
            <person name="Vacquier V.D."/>
        </authorList>
    </citation>
    <scope>NUCLEOTIDE SEQUENCE [LARGE SCALE GENOMIC DNA]</scope>
    <source>
        <strain evidence="8 9">DSM 29590</strain>
    </source>
</reference>
<dbReference type="GO" id="GO:0005886">
    <property type="term" value="C:plasma membrane"/>
    <property type="evidence" value="ECO:0007669"/>
    <property type="project" value="UniProtKB-SubCell"/>
</dbReference>
<evidence type="ECO:0000313" key="8">
    <source>
        <dbReference type="EMBL" id="SIS03207.1"/>
    </source>
</evidence>
<organism evidence="8 9">
    <name type="scientific">Roseovarius nanhaiticus</name>
    <dbReference type="NCBI Taxonomy" id="573024"/>
    <lineage>
        <taxon>Bacteria</taxon>
        <taxon>Pseudomonadati</taxon>
        <taxon>Pseudomonadota</taxon>
        <taxon>Alphaproteobacteria</taxon>
        <taxon>Rhodobacterales</taxon>
        <taxon>Roseobacteraceae</taxon>
        <taxon>Roseovarius</taxon>
    </lineage>
</organism>